<feature type="domain" description="Organic solvent tolerance-like N-terminal" evidence="5">
    <location>
        <begin position="61"/>
        <end position="192"/>
    </location>
</feature>
<dbReference type="InterPro" id="IPR050218">
    <property type="entry name" value="LptD"/>
</dbReference>
<keyword evidence="1 4" id="KW-0732">Signal</keyword>
<proteinExistence type="inferred from homology"/>
<dbReference type="GO" id="GO:0015920">
    <property type="term" value="P:lipopolysaccharide transport"/>
    <property type="evidence" value="ECO:0007669"/>
    <property type="project" value="InterPro"/>
</dbReference>
<dbReference type="PANTHER" id="PTHR30189:SF1">
    <property type="entry name" value="LPS-ASSEMBLY PROTEIN LPTD"/>
    <property type="match status" value="1"/>
</dbReference>
<dbReference type="PANTHER" id="PTHR30189">
    <property type="entry name" value="LPS-ASSEMBLY PROTEIN"/>
    <property type="match status" value="1"/>
</dbReference>
<protein>
    <recommendedName>
        <fullName evidence="4">LPS-assembly protein LptD</fullName>
    </recommendedName>
</protein>
<dbReference type="Pfam" id="PF04453">
    <property type="entry name" value="LptD"/>
    <property type="match status" value="1"/>
</dbReference>
<dbReference type="GO" id="GO:0043165">
    <property type="term" value="P:Gram-negative-bacterium-type cell outer membrane assembly"/>
    <property type="evidence" value="ECO:0007669"/>
    <property type="project" value="UniProtKB-UniRule"/>
</dbReference>
<organism evidence="7 8">
    <name type="scientific">Nitrosomonas mobilis</name>
    <dbReference type="NCBI Taxonomy" id="51642"/>
    <lineage>
        <taxon>Bacteria</taxon>
        <taxon>Pseudomonadati</taxon>
        <taxon>Pseudomonadota</taxon>
        <taxon>Betaproteobacteria</taxon>
        <taxon>Nitrosomonadales</taxon>
        <taxon>Nitrosomonadaceae</taxon>
        <taxon>Nitrosomonas</taxon>
    </lineage>
</organism>
<accession>A0A1G5SDQ8</accession>
<evidence type="ECO:0000259" key="6">
    <source>
        <dbReference type="Pfam" id="PF04453"/>
    </source>
</evidence>
<feature type="domain" description="LptD C-terminal" evidence="6">
    <location>
        <begin position="298"/>
        <end position="663"/>
    </location>
</feature>
<dbReference type="GO" id="GO:0009279">
    <property type="term" value="C:cell outer membrane"/>
    <property type="evidence" value="ECO:0007669"/>
    <property type="project" value="UniProtKB-SubCell"/>
</dbReference>
<name>A0A1G5SDQ8_9PROT</name>
<comment type="caution">
    <text evidence="4">Lacks conserved residue(s) required for the propagation of feature annotation.</text>
</comment>
<dbReference type="GO" id="GO:1990351">
    <property type="term" value="C:transporter complex"/>
    <property type="evidence" value="ECO:0007669"/>
    <property type="project" value="TreeGrafter"/>
</dbReference>
<keyword evidence="3 4" id="KW-0998">Cell outer membrane</keyword>
<comment type="similarity">
    <text evidence="4">Belongs to the LptD family.</text>
</comment>
<dbReference type="Pfam" id="PF03968">
    <property type="entry name" value="LptD_N"/>
    <property type="match status" value="1"/>
</dbReference>
<dbReference type="Gene3D" id="2.60.450.10">
    <property type="entry name" value="Lipopolysaccharide (LPS) transport protein A like domain"/>
    <property type="match status" value="1"/>
</dbReference>
<comment type="subcellular location">
    <subcellularLocation>
        <location evidence="4">Cell outer membrane</location>
    </subcellularLocation>
</comment>
<evidence type="ECO:0000256" key="3">
    <source>
        <dbReference type="ARBA" id="ARBA00023237"/>
    </source>
</evidence>
<dbReference type="HAMAP" id="MF_01411">
    <property type="entry name" value="LPS_assembly_LptD"/>
    <property type="match status" value="1"/>
</dbReference>
<keyword evidence="2 4" id="KW-0472">Membrane</keyword>
<dbReference type="InterPro" id="IPR020889">
    <property type="entry name" value="LipoPS_assembly_LptD"/>
</dbReference>
<evidence type="ECO:0000256" key="2">
    <source>
        <dbReference type="ARBA" id="ARBA00023136"/>
    </source>
</evidence>
<evidence type="ECO:0000313" key="8">
    <source>
        <dbReference type="Proteomes" id="UP000198729"/>
    </source>
</evidence>
<evidence type="ECO:0000256" key="1">
    <source>
        <dbReference type="ARBA" id="ARBA00022729"/>
    </source>
</evidence>
<dbReference type="Proteomes" id="UP000198729">
    <property type="component" value="Unassembled WGS sequence"/>
</dbReference>
<evidence type="ECO:0000256" key="4">
    <source>
        <dbReference type="HAMAP-Rule" id="MF_01411"/>
    </source>
</evidence>
<keyword evidence="8" id="KW-1185">Reference proteome</keyword>
<evidence type="ECO:0000259" key="5">
    <source>
        <dbReference type="Pfam" id="PF03968"/>
    </source>
</evidence>
<comment type="subunit">
    <text evidence="4">Component of the lipopolysaccharide transport and assembly complex. Interacts with LptE and LptA.</text>
</comment>
<sequence length="745" mass="84253">MWQNQIRSVDRIISDKLNFHKNSMSQYKFLYFWHALLLMVPVPVAGADQLFDSGARLPVYVEADRFDGYAGREIEASGNVRMRQGDLELMADRVKYYQDSEDVEVQGNATLNRSDDILRGSLLQLNLQTGIGELSDPLYFIKDGSGRGGGKILFLEGDDQYRLKQARYTTCQIGDDDWYIHASDLTVDKAKKVGTARNVTVHFKDVPFLYLPWMNFSFGGQRKTGLLAPIFGNTARSGAEVSVPFYWNIAPNYDATITPRYMSKRGLMFNNEFRYLGQSLGGQLMFDILPDDLITNETRYGVAFNHNQWLGNGWMGSLHYERASDSNYFRDLANNVAFTSRTNLPQQAIAAYSGGLGHDGSISFNILMQQFQTLQDPLATIVSPYKRLPQLTLNATKRNVYGLDFDLASNWTHFSHPTLQDGLRLALYPSVSIPLQNSWGFIKPRIGVHHTRYNLNAPTGIESKTINRTLPILSLDSGLVFERDVNLWQGKYVQTLEPRMFYVYIPFEQQNNLPNFDSAEMDFSFAQIFSERRFSGEDRINDANEITMAVTSRLIESSTGNERIRATVGQKVRLAERRLTLTSPQTTAAGADFIAELSGRITPHILTDAGVQLDQNNFLTEKIRAGISYHPQPGKVLNVGYRFSRDVFEQMDISTQWPLTRKWQALASANYSLKDDKLLAGLLGVEYNACCWSLRLVANRFTTATQRTSTTVFVQLELNDLMSIGTNPIRVLQQGISGYTRTSIQ</sequence>
<dbReference type="AlphaFoldDB" id="A0A1G5SDQ8"/>
<reference evidence="7 8" key="1">
    <citation type="submission" date="2016-10" db="EMBL/GenBank/DDBJ databases">
        <authorList>
            <person name="de Groot N.N."/>
        </authorList>
    </citation>
    <scope>NUCLEOTIDE SEQUENCE [LARGE SCALE GENOMIC DNA]</scope>
    <source>
        <strain evidence="7">1</strain>
    </source>
</reference>
<dbReference type="InterPro" id="IPR007543">
    <property type="entry name" value="LptD_C"/>
</dbReference>
<dbReference type="STRING" id="51642.NSMM_200026"/>
<gene>
    <name evidence="4 7" type="primary">lptD</name>
    <name evidence="7" type="ORF">NSMM_200026</name>
</gene>
<evidence type="ECO:0000313" key="7">
    <source>
        <dbReference type="EMBL" id="SCZ84549.1"/>
    </source>
</evidence>
<dbReference type="EMBL" id="FMWO01000026">
    <property type="protein sequence ID" value="SCZ84549.1"/>
    <property type="molecule type" value="Genomic_DNA"/>
</dbReference>
<dbReference type="InterPro" id="IPR005653">
    <property type="entry name" value="OstA-like_N"/>
</dbReference>
<comment type="function">
    <text evidence="4">Together with LptE, is involved in the assembly of lipopolysaccharide (LPS) at the surface of the outer membrane.</text>
</comment>